<dbReference type="CDD" id="cd01637">
    <property type="entry name" value="IMPase_like"/>
    <property type="match status" value="1"/>
</dbReference>
<protein>
    <submittedName>
        <fullName evidence="4">Inositol monophosphatase family protein</fullName>
    </submittedName>
</protein>
<dbReference type="InterPro" id="IPR020583">
    <property type="entry name" value="Inositol_monoP_metal-BS"/>
</dbReference>
<comment type="caution">
    <text evidence="4">The sequence shown here is derived from an EMBL/GenBank/DDBJ whole genome shotgun (WGS) entry which is preliminary data.</text>
</comment>
<proteinExistence type="predicted"/>
<dbReference type="PROSITE" id="PS00629">
    <property type="entry name" value="IMP_1"/>
    <property type="match status" value="1"/>
</dbReference>
<dbReference type="Proteomes" id="UP001501166">
    <property type="component" value="Unassembled WGS sequence"/>
</dbReference>
<dbReference type="Gene3D" id="3.40.190.80">
    <property type="match status" value="1"/>
</dbReference>
<evidence type="ECO:0000256" key="3">
    <source>
        <dbReference type="ARBA" id="ARBA00022842"/>
    </source>
</evidence>
<dbReference type="SUPFAM" id="SSF56655">
    <property type="entry name" value="Carbohydrate phosphatase"/>
    <property type="match status" value="1"/>
</dbReference>
<evidence type="ECO:0000256" key="1">
    <source>
        <dbReference type="ARBA" id="ARBA00022723"/>
    </source>
</evidence>
<dbReference type="PANTHER" id="PTHR20854:SF4">
    <property type="entry name" value="INOSITOL-1-MONOPHOSPHATASE-RELATED"/>
    <property type="match status" value="1"/>
</dbReference>
<dbReference type="InterPro" id="IPR000760">
    <property type="entry name" value="Inositol_monophosphatase-like"/>
</dbReference>
<dbReference type="Gene3D" id="3.30.540.10">
    <property type="entry name" value="Fructose-1,6-Bisphosphatase, subunit A, domain 1"/>
    <property type="match status" value="1"/>
</dbReference>
<dbReference type="RefSeq" id="WP_343755868.1">
    <property type="nucleotide sequence ID" value="NZ_BAAACW010000112.1"/>
</dbReference>
<dbReference type="PRINTS" id="PR00377">
    <property type="entry name" value="IMPHPHTASES"/>
</dbReference>
<dbReference type="EMBL" id="BAAACW010000112">
    <property type="protein sequence ID" value="GAA0366269.1"/>
    <property type="molecule type" value="Genomic_DNA"/>
</dbReference>
<reference evidence="4 5" key="1">
    <citation type="journal article" date="2019" name="Int. J. Syst. Evol. Microbiol.">
        <title>The Global Catalogue of Microorganisms (GCM) 10K type strain sequencing project: providing services to taxonomists for standard genome sequencing and annotation.</title>
        <authorList>
            <consortium name="The Broad Institute Genomics Platform"/>
            <consortium name="The Broad Institute Genome Sequencing Center for Infectious Disease"/>
            <person name="Wu L."/>
            <person name="Ma J."/>
        </authorList>
    </citation>
    <scope>NUCLEOTIDE SEQUENCE [LARGE SCALE GENOMIC DNA]</scope>
    <source>
        <strain evidence="4 5">JCM 12662</strain>
    </source>
</reference>
<keyword evidence="3" id="KW-0460">Magnesium</keyword>
<dbReference type="PANTHER" id="PTHR20854">
    <property type="entry name" value="INOSITOL MONOPHOSPHATASE"/>
    <property type="match status" value="1"/>
</dbReference>
<accession>A0ABN0XK71</accession>
<organism evidence="4 5">
    <name type="scientific">Alkalibacterium iburiense</name>
    <dbReference type="NCBI Taxonomy" id="290589"/>
    <lineage>
        <taxon>Bacteria</taxon>
        <taxon>Bacillati</taxon>
        <taxon>Bacillota</taxon>
        <taxon>Bacilli</taxon>
        <taxon>Lactobacillales</taxon>
        <taxon>Carnobacteriaceae</taxon>
        <taxon>Alkalibacterium</taxon>
    </lineage>
</organism>
<keyword evidence="1" id="KW-0479">Metal-binding</keyword>
<evidence type="ECO:0000313" key="4">
    <source>
        <dbReference type="EMBL" id="GAA0366269.1"/>
    </source>
</evidence>
<gene>
    <name evidence="4" type="ORF">GCM10008932_18040</name>
</gene>
<dbReference type="Pfam" id="PF00459">
    <property type="entry name" value="Inositol_P"/>
    <property type="match status" value="1"/>
</dbReference>
<keyword evidence="5" id="KW-1185">Reference proteome</keyword>
<name>A0ABN0XK71_9LACT</name>
<keyword evidence="2" id="KW-0378">Hydrolase</keyword>
<sequence>MDKINKRHKLVTTWIKEAAEFILDNKDNIDVEEKTSINDLVTNMDKGIEKELVKKIRETYPEDRIVSEEGYGDDVEELDGTVWFLDPIDGTLNFVTQRENYAVMIGIFEDGIGQQAYVYDVVQDKLYSAIKGRGVSCNEQTLEVPKDRSLNEGVIGVSSVLLVENKFPFVREIGKASLGTRVIGSAGLESVEMVKGNTVAYIAANLKPWDVAPGLMFMEELGMKATRFDNSPINLLENNDTVLGTEAAHRQIMDKINPK</sequence>
<evidence type="ECO:0000256" key="2">
    <source>
        <dbReference type="ARBA" id="ARBA00022801"/>
    </source>
</evidence>
<evidence type="ECO:0000313" key="5">
    <source>
        <dbReference type="Proteomes" id="UP001501166"/>
    </source>
</evidence>